<dbReference type="PANTHER" id="PTHR30295">
    <property type="entry name" value="BACTERIOFERRITIN"/>
    <property type="match status" value="1"/>
</dbReference>
<dbReference type="GO" id="GO:0008199">
    <property type="term" value="F:ferric iron binding"/>
    <property type="evidence" value="ECO:0007669"/>
    <property type="project" value="InterPro"/>
</dbReference>
<accession>A0A517NXY3</accession>
<dbReference type="InterPro" id="IPR008331">
    <property type="entry name" value="Ferritin_DPS_dom"/>
</dbReference>
<sequence>MRAGFNITLECHKSRNCPESDLLARLSMRYRCLIEHLTQNHLQRNPMVDQAIIDHLNEILKHEWTGVAQYSQAGFIVEGVWREVYAEKFLADAKESFGHAQRVGDKIVALGGVPVATRNEVKQSRDLQEVLQFSLAFEAKAVEMYSKAIDMAEGNKALVIFLEDILTEEQDGVDEYTKLLRNSEGAAAGAKSSQKTA</sequence>
<dbReference type="EMBL" id="CP036526">
    <property type="protein sequence ID" value="QDT11966.1"/>
    <property type="molecule type" value="Genomic_DNA"/>
</dbReference>
<gene>
    <name evidence="4" type="ORF">K239x_39680</name>
</gene>
<evidence type="ECO:0000256" key="2">
    <source>
        <dbReference type="ARBA" id="ARBA00023004"/>
    </source>
</evidence>
<dbReference type="InterPro" id="IPR009040">
    <property type="entry name" value="Ferritin-like_diiron"/>
</dbReference>
<dbReference type="Gene3D" id="1.20.1260.10">
    <property type="match status" value="1"/>
</dbReference>
<dbReference type="InterPro" id="IPR012347">
    <property type="entry name" value="Ferritin-like"/>
</dbReference>
<evidence type="ECO:0000313" key="5">
    <source>
        <dbReference type="Proteomes" id="UP000319817"/>
    </source>
</evidence>
<dbReference type="PANTHER" id="PTHR30295:SF0">
    <property type="entry name" value="BACTERIOFERRITIN"/>
    <property type="match status" value="1"/>
</dbReference>
<name>A0A517NXY3_9BACT</name>
<evidence type="ECO:0000256" key="1">
    <source>
        <dbReference type="ARBA" id="ARBA00022434"/>
    </source>
</evidence>
<evidence type="ECO:0000313" key="4">
    <source>
        <dbReference type="EMBL" id="QDT11966.1"/>
    </source>
</evidence>
<dbReference type="GO" id="GO:0005829">
    <property type="term" value="C:cytosol"/>
    <property type="evidence" value="ECO:0007669"/>
    <property type="project" value="TreeGrafter"/>
</dbReference>
<dbReference type="GO" id="GO:0006879">
    <property type="term" value="P:intracellular iron ion homeostasis"/>
    <property type="evidence" value="ECO:0007669"/>
    <property type="project" value="UniProtKB-KW"/>
</dbReference>
<keyword evidence="2" id="KW-0408">Iron</keyword>
<dbReference type="AlphaFoldDB" id="A0A517NXY3"/>
<dbReference type="SUPFAM" id="SSF47240">
    <property type="entry name" value="Ferritin-like"/>
    <property type="match status" value="1"/>
</dbReference>
<dbReference type="GO" id="GO:0004322">
    <property type="term" value="F:ferroxidase activity"/>
    <property type="evidence" value="ECO:0007669"/>
    <property type="project" value="TreeGrafter"/>
</dbReference>
<keyword evidence="5" id="KW-1185">Reference proteome</keyword>
<keyword evidence="1" id="KW-0409">Iron storage</keyword>
<organism evidence="4 5">
    <name type="scientific">Stieleria marina</name>
    <dbReference type="NCBI Taxonomy" id="1930275"/>
    <lineage>
        <taxon>Bacteria</taxon>
        <taxon>Pseudomonadati</taxon>
        <taxon>Planctomycetota</taxon>
        <taxon>Planctomycetia</taxon>
        <taxon>Pirellulales</taxon>
        <taxon>Pirellulaceae</taxon>
        <taxon>Stieleria</taxon>
    </lineage>
</organism>
<feature type="domain" description="Ferritin-like diiron" evidence="3">
    <location>
        <begin position="46"/>
        <end position="187"/>
    </location>
</feature>
<reference evidence="4 5" key="1">
    <citation type="submission" date="2019-02" db="EMBL/GenBank/DDBJ databases">
        <title>Deep-cultivation of Planctomycetes and their phenomic and genomic characterization uncovers novel biology.</title>
        <authorList>
            <person name="Wiegand S."/>
            <person name="Jogler M."/>
            <person name="Boedeker C."/>
            <person name="Pinto D."/>
            <person name="Vollmers J."/>
            <person name="Rivas-Marin E."/>
            <person name="Kohn T."/>
            <person name="Peeters S.H."/>
            <person name="Heuer A."/>
            <person name="Rast P."/>
            <person name="Oberbeckmann S."/>
            <person name="Bunk B."/>
            <person name="Jeske O."/>
            <person name="Meyerdierks A."/>
            <person name="Storesund J.E."/>
            <person name="Kallscheuer N."/>
            <person name="Luecker S."/>
            <person name="Lage O.M."/>
            <person name="Pohl T."/>
            <person name="Merkel B.J."/>
            <person name="Hornburger P."/>
            <person name="Mueller R.-W."/>
            <person name="Bruemmer F."/>
            <person name="Labrenz M."/>
            <person name="Spormann A.M."/>
            <person name="Op den Camp H."/>
            <person name="Overmann J."/>
            <person name="Amann R."/>
            <person name="Jetten M.S.M."/>
            <person name="Mascher T."/>
            <person name="Medema M.H."/>
            <person name="Devos D.P."/>
            <person name="Kaster A.-K."/>
            <person name="Ovreas L."/>
            <person name="Rohde M."/>
            <person name="Galperin M.Y."/>
            <person name="Jogler C."/>
        </authorList>
    </citation>
    <scope>NUCLEOTIDE SEQUENCE [LARGE SCALE GENOMIC DNA]</scope>
    <source>
        <strain evidence="4 5">K23_9</strain>
    </source>
</reference>
<dbReference type="InterPro" id="IPR009078">
    <property type="entry name" value="Ferritin-like_SF"/>
</dbReference>
<dbReference type="PROSITE" id="PS50905">
    <property type="entry name" value="FERRITIN_LIKE"/>
    <property type="match status" value="1"/>
</dbReference>
<dbReference type="Pfam" id="PF00210">
    <property type="entry name" value="Ferritin"/>
    <property type="match status" value="1"/>
</dbReference>
<protein>
    <submittedName>
        <fullName evidence="4">Ferritin-like domain protein</fullName>
    </submittedName>
</protein>
<dbReference type="Proteomes" id="UP000319817">
    <property type="component" value="Chromosome"/>
</dbReference>
<proteinExistence type="predicted"/>
<dbReference type="GO" id="GO:0020037">
    <property type="term" value="F:heme binding"/>
    <property type="evidence" value="ECO:0007669"/>
    <property type="project" value="TreeGrafter"/>
</dbReference>
<evidence type="ECO:0000259" key="3">
    <source>
        <dbReference type="PROSITE" id="PS50905"/>
    </source>
</evidence>